<dbReference type="RefSeq" id="WP_121645972.1">
    <property type="nucleotide sequence ID" value="NZ_RCWN01000001.1"/>
</dbReference>
<keyword evidence="1" id="KW-0812">Transmembrane</keyword>
<protein>
    <recommendedName>
        <fullName evidence="4">Major facilitator superfamily (MFS) profile domain-containing protein</fullName>
    </recommendedName>
</protein>
<name>A0A3L7JFA1_9HYPH</name>
<dbReference type="Proteomes" id="UP000281094">
    <property type="component" value="Unassembled WGS sequence"/>
</dbReference>
<gene>
    <name evidence="2" type="ORF">D8780_12940</name>
</gene>
<keyword evidence="3" id="KW-1185">Reference proteome</keyword>
<keyword evidence="1" id="KW-0472">Membrane</keyword>
<proteinExistence type="predicted"/>
<sequence>MHRIGLLLLAVGGLAVLCLALWGYFVPLTGIESSVGALLAALGGLALVLGAVVLAGLDSGGGRGFLITIVILAAILTAVAGWFLLHYFIVLAALIALLGVLIAAFADPFPEDAL</sequence>
<reference evidence="2 3" key="1">
    <citation type="submission" date="2018-10" db="EMBL/GenBank/DDBJ databases">
        <title>Notoacmeibacter sp. M2BS9Y-3-1, whole genome shotgun sequence.</title>
        <authorList>
            <person name="Tuo L."/>
        </authorList>
    </citation>
    <scope>NUCLEOTIDE SEQUENCE [LARGE SCALE GENOMIC DNA]</scope>
    <source>
        <strain evidence="2 3">M2BS9Y-3-1</strain>
    </source>
</reference>
<feature type="transmembrane region" description="Helical" evidence="1">
    <location>
        <begin position="64"/>
        <end position="82"/>
    </location>
</feature>
<feature type="transmembrane region" description="Helical" evidence="1">
    <location>
        <begin position="88"/>
        <end position="106"/>
    </location>
</feature>
<dbReference type="AlphaFoldDB" id="A0A3L7JFA1"/>
<keyword evidence="1" id="KW-1133">Transmembrane helix</keyword>
<comment type="caution">
    <text evidence="2">The sequence shown here is derived from an EMBL/GenBank/DDBJ whole genome shotgun (WGS) entry which is preliminary data.</text>
</comment>
<evidence type="ECO:0000313" key="3">
    <source>
        <dbReference type="Proteomes" id="UP000281094"/>
    </source>
</evidence>
<evidence type="ECO:0000256" key="1">
    <source>
        <dbReference type="SAM" id="Phobius"/>
    </source>
</evidence>
<organism evidence="2 3">
    <name type="scientific">Notoacmeibacter ruber</name>
    <dbReference type="NCBI Taxonomy" id="2670375"/>
    <lineage>
        <taxon>Bacteria</taxon>
        <taxon>Pseudomonadati</taxon>
        <taxon>Pseudomonadota</taxon>
        <taxon>Alphaproteobacteria</taxon>
        <taxon>Hyphomicrobiales</taxon>
        <taxon>Notoacmeibacteraceae</taxon>
        <taxon>Notoacmeibacter</taxon>
    </lineage>
</organism>
<accession>A0A3L7JFA1</accession>
<dbReference type="EMBL" id="RCWN01000001">
    <property type="protein sequence ID" value="RLQ89005.1"/>
    <property type="molecule type" value="Genomic_DNA"/>
</dbReference>
<feature type="transmembrane region" description="Helical" evidence="1">
    <location>
        <begin position="36"/>
        <end position="57"/>
    </location>
</feature>
<evidence type="ECO:0000313" key="2">
    <source>
        <dbReference type="EMBL" id="RLQ89005.1"/>
    </source>
</evidence>
<evidence type="ECO:0008006" key="4">
    <source>
        <dbReference type="Google" id="ProtNLM"/>
    </source>
</evidence>